<sequence length="1043" mass="109903">MLGGPTRSLHVLWGQTLARYVPPHSPSGLVRGHLLHRYPVSGAVAASSPVQKGDAEVEAYVSAAEWLPARTPAEVVLNANEFSTVYAVPTASPEDVRLCTRYLLATSSTTAPVAVGNPSLRDGNVTTATVMSDLQDTATSTYEASPGRKRITSAPLASIITTLCALRHVLGEHQRLLAGAEALQTGVPISCILAELEEAQLYLTWSLGSHQSGPLTQGVLPRPCDLVCGDGRSDHISVSAGLREAMSSLAGGRVFVEEGASGGAASAATSHQTLDSRERGIKERVGLLLQRFQREVACLHSCGPRGTLAEAPLELMPINAEGAQGKPFLPPAEPRVPLLTVVTSTGSSLAAAMKAVAVAWACCACGVRDNSASPLRCCVYAADILWRPAPATAFVATWWTTLLHQYQRSSRAANSAGNSHSSPSNAAAQPDLKRHAPPRTGAASEESEGCHSVSGNRSEESSAAASSPSLCGLCFHVLITGGDTVDHFLLPLMAGVNDCSVGTTTTNTQRSGRIDVTAQNDDCGGGDLTRPCRGDAARVSAAVQSVTRHKPGRLAMLLCYGCPAAQVAHLREIHHSCFLRQDMAKSSVAIESRGALNRRSDEPAITDRESTAATPAQCDNLPSMERVGCAITGVVELCTEAPAVSMVAALPRALSATAGSSVGTSSALSLSYYLRGAGLSLSLPSEPQQLLSTLTASARSMTLDEVAARVFESSLLERPLRHADFHDCHRGTCVNNSPESPYEPQTVAASAALHGGASFQRGWCSLCFAPQTHAPALLSTLAQSHFRQPLRAGHSFDALCRRGPAPSPSHMQMAQEVLRCATRGECTHRRIPQGGRQGSKHAGASSSPSLAPASIASTSAPTSASERACANERSLHCGVLPEVQWKHVCGGFPLPLTAIGGRSTPYFVPCLLFTDLVEVASSIFTKKQEGRLSQARSDARQLRWPAAPTSLDDHGSLPQEAHRSGVGVSPQEALRHSAGEEFREEQRQVACAVAAVEGSVSELRCAHDTEMVGYRGVVTGNYLFVCCYPDAWQDAVTDALMRK</sequence>
<feature type="compositionally biased region" description="Basic and acidic residues" evidence="1">
    <location>
        <begin position="598"/>
        <end position="610"/>
    </location>
</feature>
<organism evidence="2 3">
    <name type="scientific">Leishmania lindenbergi</name>
    <dbReference type="NCBI Taxonomy" id="651832"/>
    <lineage>
        <taxon>Eukaryota</taxon>
        <taxon>Discoba</taxon>
        <taxon>Euglenozoa</taxon>
        <taxon>Kinetoplastea</taxon>
        <taxon>Metakinetoplastina</taxon>
        <taxon>Trypanosomatida</taxon>
        <taxon>Trypanosomatidae</taxon>
        <taxon>Leishmaniinae</taxon>
        <taxon>Leishmania</taxon>
    </lineage>
</organism>
<feature type="compositionally biased region" description="Low complexity" evidence="1">
    <location>
        <begin position="842"/>
        <end position="857"/>
    </location>
</feature>
<feature type="region of interest" description="Disordered" evidence="1">
    <location>
        <begin position="947"/>
        <end position="970"/>
    </location>
</feature>
<evidence type="ECO:0000313" key="2">
    <source>
        <dbReference type="EMBL" id="KAL0498007.1"/>
    </source>
</evidence>
<feature type="region of interest" description="Disordered" evidence="1">
    <location>
        <begin position="595"/>
        <end position="616"/>
    </location>
</feature>
<dbReference type="Proteomes" id="UP001500131">
    <property type="component" value="Unassembled WGS sequence"/>
</dbReference>
<evidence type="ECO:0000313" key="3">
    <source>
        <dbReference type="Proteomes" id="UP001500131"/>
    </source>
</evidence>
<evidence type="ECO:0000256" key="1">
    <source>
        <dbReference type="SAM" id="MobiDB-lite"/>
    </source>
</evidence>
<protein>
    <submittedName>
        <fullName evidence="2">Uncharacterized protein</fullName>
    </submittedName>
</protein>
<feature type="region of interest" description="Disordered" evidence="1">
    <location>
        <begin position="829"/>
        <end position="857"/>
    </location>
</feature>
<dbReference type="AlphaFoldDB" id="A0AAW3A1J3"/>
<accession>A0AAW3A1J3</accession>
<comment type="caution">
    <text evidence="2">The sequence shown here is derived from an EMBL/GenBank/DDBJ whole genome shotgun (WGS) entry which is preliminary data.</text>
</comment>
<feature type="compositionally biased region" description="Basic and acidic residues" evidence="1">
    <location>
        <begin position="951"/>
        <end position="963"/>
    </location>
</feature>
<feature type="compositionally biased region" description="Low complexity" evidence="1">
    <location>
        <begin position="413"/>
        <end position="428"/>
    </location>
</feature>
<keyword evidence="3" id="KW-1185">Reference proteome</keyword>
<gene>
    <name evidence="2" type="ORF">Q4I31_006310</name>
</gene>
<dbReference type="EMBL" id="JBAMZK010000033">
    <property type="protein sequence ID" value="KAL0498007.1"/>
    <property type="molecule type" value="Genomic_DNA"/>
</dbReference>
<name>A0AAW3A1J3_9TRYP</name>
<feature type="region of interest" description="Disordered" evidence="1">
    <location>
        <begin position="413"/>
        <end position="461"/>
    </location>
</feature>
<proteinExistence type="predicted"/>
<reference evidence="2 3" key="1">
    <citation type="submission" date="2024-02" db="EMBL/GenBank/DDBJ databases">
        <title>FIRST GENOME SEQUENCES OF Leishmania (Viannia) shawi, Leishmania (Viannia) lindenbergi AND Leishmania (Viannia) utingensis.</title>
        <authorList>
            <person name="Resadore F."/>
            <person name="Custodio M.G.F."/>
            <person name="Boite M.C."/>
            <person name="Cupolillo E."/>
            <person name="Ferreira G.E.M."/>
        </authorList>
    </citation>
    <scope>NUCLEOTIDE SEQUENCE [LARGE SCALE GENOMIC DNA]</scope>
    <source>
        <strain evidence="2 3">MHOM/BR/1966/M15733</strain>
    </source>
</reference>